<feature type="transmembrane region" description="Helical" evidence="6">
    <location>
        <begin position="312"/>
        <end position="328"/>
    </location>
</feature>
<evidence type="ECO:0000259" key="8">
    <source>
        <dbReference type="Pfam" id="PF03772"/>
    </source>
</evidence>
<evidence type="ECO:0000256" key="5">
    <source>
        <dbReference type="ARBA" id="ARBA00023136"/>
    </source>
</evidence>
<evidence type="ECO:0000256" key="4">
    <source>
        <dbReference type="ARBA" id="ARBA00022989"/>
    </source>
</evidence>
<keyword evidence="10" id="KW-1185">Reference proteome</keyword>
<dbReference type="InterPro" id="IPR035681">
    <property type="entry name" value="ComA-like_MBL"/>
</dbReference>
<feature type="transmembrane region" description="Helical" evidence="6">
    <location>
        <begin position="289"/>
        <end position="306"/>
    </location>
</feature>
<feature type="domain" description="Metallo-beta-lactamase" evidence="7">
    <location>
        <begin position="544"/>
        <end position="730"/>
    </location>
</feature>
<feature type="transmembrane region" description="Helical" evidence="6">
    <location>
        <begin position="52"/>
        <end position="69"/>
    </location>
</feature>
<keyword evidence="5 6" id="KW-0472">Membrane</keyword>
<feature type="transmembrane region" description="Helical" evidence="6">
    <location>
        <begin position="485"/>
        <end position="502"/>
    </location>
</feature>
<dbReference type="InterPro" id="IPR001279">
    <property type="entry name" value="Metallo-B-lactamas"/>
</dbReference>
<feature type="domain" description="ComEC/Rec2-related protein" evidence="8">
    <location>
        <begin position="239"/>
        <end position="500"/>
    </location>
</feature>
<reference evidence="10" key="1">
    <citation type="journal article" date="2019" name="Int. J. Syst. Evol. Microbiol.">
        <title>The Global Catalogue of Microorganisms (GCM) 10K type strain sequencing project: providing services to taxonomists for standard genome sequencing and annotation.</title>
        <authorList>
            <consortium name="The Broad Institute Genomics Platform"/>
            <consortium name="The Broad Institute Genome Sequencing Center for Infectious Disease"/>
            <person name="Wu L."/>
            <person name="Ma J."/>
        </authorList>
    </citation>
    <scope>NUCLEOTIDE SEQUENCE [LARGE SCALE GENOMIC DNA]</scope>
    <source>
        <strain evidence="10">JCM 18304</strain>
    </source>
</reference>
<feature type="transmembrane region" description="Helical" evidence="6">
    <location>
        <begin position="27"/>
        <end position="46"/>
    </location>
</feature>
<proteinExistence type="predicted"/>
<dbReference type="Pfam" id="PF00753">
    <property type="entry name" value="Lactamase_B"/>
    <property type="match status" value="1"/>
</dbReference>
<feature type="transmembrane region" description="Helical" evidence="6">
    <location>
        <begin position="335"/>
        <end position="353"/>
    </location>
</feature>
<dbReference type="InterPro" id="IPR036866">
    <property type="entry name" value="RibonucZ/Hydroxyglut_hydro"/>
</dbReference>
<evidence type="ECO:0000256" key="2">
    <source>
        <dbReference type="ARBA" id="ARBA00022475"/>
    </source>
</evidence>
<comment type="caution">
    <text evidence="9">The sequence shown here is derived from an EMBL/GenBank/DDBJ whole genome shotgun (WGS) entry which is preliminary data.</text>
</comment>
<dbReference type="PANTHER" id="PTHR30619">
    <property type="entry name" value="DNA INTERNALIZATION/COMPETENCE PROTEIN COMEC/REC2"/>
    <property type="match status" value="1"/>
</dbReference>
<feature type="transmembrane region" description="Helical" evidence="6">
    <location>
        <begin position="430"/>
        <end position="456"/>
    </location>
</feature>
<name>A0ABP9RRG4_9ACTN</name>
<keyword evidence="2" id="KW-1003">Cell membrane</keyword>
<evidence type="ECO:0000313" key="9">
    <source>
        <dbReference type="EMBL" id="GAA5184920.1"/>
    </source>
</evidence>
<dbReference type="Gene3D" id="3.60.15.10">
    <property type="entry name" value="Ribonuclease Z/Hydroxyacylglutathione hydrolase-like"/>
    <property type="match status" value="1"/>
</dbReference>
<evidence type="ECO:0000256" key="3">
    <source>
        <dbReference type="ARBA" id="ARBA00022692"/>
    </source>
</evidence>
<dbReference type="PANTHER" id="PTHR30619:SF1">
    <property type="entry name" value="RECOMBINATION PROTEIN 2"/>
    <property type="match status" value="1"/>
</dbReference>
<evidence type="ECO:0000256" key="1">
    <source>
        <dbReference type="ARBA" id="ARBA00004651"/>
    </source>
</evidence>
<dbReference type="Proteomes" id="UP001501570">
    <property type="component" value="Unassembled WGS sequence"/>
</dbReference>
<comment type="subcellular location">
    <subcellularLocation>
        <location evidence="1">Cell membrane</location>
        <topology evidence="1">Multi-pass membrane protein</topology>
    </subcellularLocation>
</comment>
<organism evidence="9 10">
    <name type="scientific">Rugosimonospora acidiphila</name>
    <dbReference type="NCBI Taxonomy" id="556531"/>
    <lineage>
        <taxon>Bacteria</taxon>
        <taxon>Bacillati</taxon>
        <taxon>Actinomycetota</taxon>
        <taxon>Actinomycetes</taxon>
        <taxon>Micromonosporales</taxon>
        <taxon>Micromonosporaceae</taxon>
        <taxon>Rugosimonospora</taxon>
    </lineage>
</organism>
<protein>
    <submittedName>
        <fullName evidence="9">ComEC/Rec2 family competence protein</fullName>
    </submittedName>
</protein>
<accession>A0ABP9RRG4</accession>
<keyword evidence="4 6" id="KW-1133">Transmembrane helix</keyword>
<dbReference type="CDD" id="cd07731">
    <property type="entry name" value="ComA-like_MBL-fold"/>
    <property type="match status" value="1"/>
</dbReference>
<keyword evidence="3 6" id="KW-0812">Transmembrane</keyword>
<gene>
    <name evidence="9" type="ORF">GCM10023322_27570</name>
</gene>
<dbReference type="InterPro" id="IPR052159">
    <property type="entry name" value="Competence_DNA_uptake"/>
</dbReference>
<dbReference type="Pfam" id="PF03772">
    <property type="entry name" value="Competence"/>
    <property type="match status" value="1"/>
</dbReference>
<evidence type="ECO:0000313" key="10">
    <source>
        <dbReference type="Proteomes" id="UP001501570"/>
    </source>
</evidence>
<evidence type="ECO:0000259" key="7">
    <source>
        <dbReference type="Pfam" id="PF00753"/>
    </source>
</evidence>
<feature type="transmembrane region" description="Helical" evidence="6">
    <location>
        <begin position="509"/>
        <end position="532"/>
    </location>
</feature>
<evidence type="ECO:0000256" key="6">
    <source>
        <dbReference type="SAM" id="Phobius"/>
    </source>
</evidence>
<feature type="transmembrane region" description="Helical" evidence="6">
    <location>
        <begin position="263"/>
        <end position="282"/>
    </location>
</feature>
<feature type="transmembrane region" description="Helical" evidence="6">
    <location>
        <begin position="74"/>
        <end position="96"/>
    </location>
</feature>
<feature type="transmembrane region" description="Helical" evidence="6">
    <location>
        <begin position="359"/>
        <end position="376"/>
    </location>
</feature>
<dbReference type="RefSeq" id="WP_345629502.1">
    <property type="nucleotide sequence ID" value="NZ_BAABJQ010000006.1"/>
</dbReference>
<dbReference type="InterPro" id="IPR004477">
    <property type="entry name" value="ComEC_N"/>
</dbReference>
<dbReference type="EMBL" id="BAABJQ010000006">
    <property type="protein sequence ID" value="GAA5184920.1"/>
    <property type="molecule type" value="Genomic_DNA"/>
</dbReference>
<dbReference type="SUPFAM" id="SSF56281">
    <property type="entry name" value="Metallo-hydrolase/oxidoreductase"/>
    <property type="match status" value="1"/>
</dbReference>
<dbReference type="NCBIfam" id="TIGR00360">
    <property type="entry name" value="ComEC_N-term"/>
    <property type="match status" value="1"/>
</dbReference>
<sequence length="796" mass="80457">MSAAPERDRRSARDQAPPRRALPDLRLAGIAVGAWSTALGCLYVSAVHAAELAAAAALLAAGAGFVRRLGPARWLVVAVLLGSVCGATATAARLAVRDAQPLAGLVRRHASVQLELTVAGDPKLVGGTAGRPPLYLVPASASTVRTEDGRRFRLDAGVLVLADDPAWRALLPGTPVLASGRLSPPDAGDLTAAVLSASAAPDRTGRAPWVQRAAGALRSGLRRACEPLPSGPGGLLPGLVDGDTAGLDLAVADDFRATGMTHLVAVSGANVAYVLGAVLLLARWCRAGPRLAGALCTVALVGFVILARPSPSVLRAAAMGGLGLLALVSGRPRAAVPGLAATVVILILVSPALAGDPGFALSAFATAGLLLIAPRWRDALRRRRVPAGLAEALAIPAAAEVACAPVIAAISGTVSLVAVPANLVADPAVAPATVVGVAAASVSTVWPAGAAFLAWLASWPARWLVGVARIGASVPSAVVTWPGGATGGLLLALILLVGVVAARRPAVRVVAAVCAVAGVLGGVPVAVVVSGWPPTGALMVACDVGQGDSIVLPIAPGRAVVVDAGPEPAATDRCLRELRIREVSLLLISHYHADHVGGVDGVFRGRRVDEVAVGSFPDPVAGRQEVLGEAAGHHIPVVVPGLGWRWAQGPLSLTVLGPIGRVTGTDSDPNNNSLIVMAVADGVRMLLPGDAEAQEQTEVLATDGRDALRADVLKVAHHGSANQDQELLDAVHPSIALVSVGVGNPYGHPNLPMLAHLARNGARVLRTDQDGDVAAVLDRGGLATVRHGSSPGRRPP</sequence>